<dbReference type="PANTHER" id="PTHR21294:SF17">
    <property type="entry name" value="PROTEIN FIXA"/>
    <property type="match status" value="1"/>
</dbReference>
<dbReference type="PIRSF" id="PIRSF000090">
    <property type="entry name" value="Beta-ETF"/>
    <property type="match status" value="1"/>
</dbReference>
<organism evidence="3 4">
    <name type="scientific">Iocasia fonsfrigidae</name>
    <dbReference type="NCBI Taxonomy" id="2682810"/>
    <lineage>
        <taxon>Bacteria</taxon>
        <taxon>Bacillati</taxon>
        <taxon>Bacillota</taxon>
        <taxon>Clostridia</taxon>
        <taxon>Halanaerobiales</taxon>
        <taxon>Halanaerobiaceae</taxon>
        <taxon>Iocasia</taxon>
    </lineage>
</organism>
<dbReference type="Proteomes" id="UP000665020">
    <property type="component" value="Chromosome"/>
</dbReference>
<feature type="domain" description="Electron transfer flavoprotein alpha/beta-subunit N-terminal" evidence="2">
    <location>
        <begin position="22"/>
        <end position="213"/>
    </location>
</feature>
<dbReference type="EMBL" id="CP046640">
    <property type="protein sequence ID" value="QTL97367.1"/>
    <property type="molecule type" value="Genomic_DNA"/>
</dbReference>
<dbReference type="Pfam" id="PF01012">
    <property type="entry name" value="ETF"/>
    <property type="match status" value="1"/>
</dbReference>
<sequence length="261" mass="28489">MNIIVCIKQVPDTNEVRIDQEKGTLIRKGVPSIINPEDRNGLEEAIRIKEKNGAKITVISMGPSQAKVALREALAMGADEAILISDRAFAGSDTLATAYTLSQVIKEIGSYDLVFCGRQAIDGDTAQVGPQIAENLGIAQLTYVSELELSGEKVTAKRLLEDGYSKIESKLPLLVTVVADINQPRYPSIRGIVDAHRKLTVTEWSVSDFTVDDERLGLHGSPTKVFKTFVPTHEKQGEILEGSPSEIVAKLSEKLKLEHII</sequence>
<evidence type="ECO:0000256" key="1">
    <source>
        <dbReference type="ARBA" id="ARBA00042002"/>
    </source>
</evidence>
<dbReference type="PANTHER" id="PTHR21294">
    <property type="entry name" value="ELECTRON TRANSFER FLAVOPROTEIN BETA-SUBUNIT"/>
    <property type="match status" value="1"/>
</dbReference>
<dbReference type="SMART" id="SM00893">
    <property type="entry name" value="ETF"/>
    <property type="match status" value="1"/>
</dbReference>
<accession>A0A8A7KEP0</accession>
<dbReference type="KEGG" id="ifn:GM661_04885"/>
<dbReference type="InterPro" id="IPR014730">
    <property type="entry name" value="ETF_a/b_N"/>
</dbReference>
<dbReference type="SUPFAM" id="SSF52402">
    <property type="entry name" value="Adenine nucleotide alpha hydrolases-like"/>
    <property type="match status" value="1"/>
</dbReference>
<dbReference type="CDD" id="cd01714">
    <property type="entry name" value="ETF_beta"/>
    <property type="match status" value="1"/>
</dbReference>
<reference evidence="3" key="1">
    <citation type="submission" date="2019-12" db="EMBL/GenBank/DDBJ databases">
        <authorList>
            <person name="zhang j."/>
            <person name="sun C.M."/>
        </authorList>
    </citation>
    <scope>NUCLEOTIDE SEQUENCE</scope>
    <source>
        <strain evidence="3">NS-1</strain>
    </source>
</reference>
<dbReference type="GO" id="GO:0009055">
    <property type="term" value="F:electron transfer activity"/>
    <property type="evidence" value="ECO:0007669"/>
    <property type="project" value="InterPro"/>
</dbReference>
<evidence type="ECO:0000259" key="2">
    <source>
        <dbReference type="SMART" id="SM00893"/>
    </source>
</evidence>
<protein>
    <recommendedName>
        <fullName evidence="1">Electron transfer flavoprotein small subunit</fullName>
    </recommendedName>
</protein>
<dbReference type="InterPro" id="IPR012255">
    <property type="entry name" value="ETF_b"/>
</dbReference>
<name>A0A8A7KEP0_9FIRM</name>
<evidence type="ECO:0000313" key="4">
    <source>
        <dbReference type="Proteomes" id="UP000665020"/>
    </source>
</evidence>
<gene>
    <name evidence="3" type="ORF">GM661_04885</name>
</gene>
<evidence type="ECO:0000313" key="3">
    <source>
        <dbReference type="EMBL" id="QTL97367.1"/>
    </source>
</evidence>
<dbReference type="RefSeq" id="WP_125988721.1">
    <property type="nucleotide sequence ID" value="NZ_CP046640.1"/>
</dbReference>
<proteinExistence type="predicted"/>
<dbReference type="AlphaFoldDB" id="A0A8A7KEP0"/>
<keyword evidence="4" id="KW-1185">Reference proteome</keyword>
<dbReference type="InterPro" id="IPR014729">
    <property type="entry name" value="Rossmann-like_a/b/a_fold"/>
</dbReference>
<dbReference type="Gene3D" id="3.40.50.620">
    <property type="entry name" value="HUPs"/>
    <property type="match status" value="1"/>
</dbReference>
<dbReference type="InterPro" id="IPR033948">
    <property type="entry name" value="ETF_beta_N"/>
</dbReference>